<evidence type="ECO:0000313" key="2">
    <source>
        <dbReference type="EMBL" id="KRO28073.1"/>
    </source>
</evidence>
<evidence type="ECO:0000256" key="1">
    <source>
        <dbReference type="SAM" id="Phobius"/>
    </source>
</evidence>
<feature type="transmembrane region" description="Helical" evidence="1">
    <location>
        <begin position="66"/>
        <end position="85"/>
    </location>
</feature>
<dbReference type="PANTHER" id="PTHR37314">
    <property type="entry name" value="SLR0142 PROTEIN"/>
    <property type="match status" value="1"/>
</dbReference>
<dbReference type="PANTHER" id="PTHR37314:SF4">
    <property type="entry name" value="UPF0700 TRANSMEMBRANE PROTEIN YOAK"/>
    <property type="match status" value="1"/>
</dbReference>
<gene>
    <name evidence="2" type="ORF">DY78_GL002654</name>
</gene>
<keyword evidence="1" id="KW-0812">Transmembrane</keyword>
<feature type="transmembrane region" description="Helical" evidence="1">
    <location>
        <begin position="91"/>
        <end position="110"/>
    </location>
</feature>
<reference evidence="2 3" key="1">
    <citation type="journal article" date="2015" name="Genome Announc.">
        <title>Expanding the biotechnology potential of lactobacilli through comparative genomics of 213 strains and associated genera.</title>
        <authorList>
            <person name="Sun Z."/>
            <person name="Harris H.M."/>
            <person name="McCann A."/>
            <person name="Guo C."/>
            <person name="Argimon S."/>
            <person name="Zhang W."/>
            <person name="Yang X."/>
            <person name="Jeffery I.B."/>
            <person name="Cooney J.C."/>
            <person name="Kagawa T.F."/>
            <person name="Liu W."/>
            <person name="Song Y."/>
            <person name="Salvetti E."/>
            <person name="Wrobel A."/>
            <person name="Rasinkangas P."/>
            <person name="Parkhill J."/>
            <person name="Rea M.C."/>
            <person name="O'Sullivan O."/>
            <person name="Ritari J."/>
            <person name="Douillard F.P."/>
            <person name="Paul Ross R."/>
            <person name="Yang R."/>
            <person name="Briner A.E."/>
            <person name="Felis G.E."/>
            <person name="de Vos W.M."/>
            <person name="Barrangou R."/>
            <person name="Klaenhammer T.R."/>
            <person name="Caufield P.W."/>
            <person name="Cui Y."/>
            <person name="Zhang H."/>
            <person name="O'Toole P.W."/>
        </authorList>
    </citation>
    <scope>NUCLEOTIDE SEQUENCE [LARGE SCALE GENOMIC DNA]</scope>
    <source>
        <strain evidence="2 3">DSM 21115</strain>
    </source>
</reference>
<dbReference type="EMBL" id="AYGX02000053">
    <property type="protein sequence ID" value="KRO28073.1"/>
    <property type="molecule type" value="Genomic_DNA"/>
</dbReference>
<dbReference type="Proteomes" id="UP000050920">
    <property type="component" value="Unassembled WGS sequence"/>
</dbReference>
<comment type="caution">
    <text evidence="2">The sequence shown here is derived from an EMBL/GenBank/DDBJ whole genome shotgun (WGS) entry which is preliminary data.</text>
</comment>
<keyword evidence="1" id="KW-1133">Transmembrane helix</keyword>
<protein>
    <submittedName>
        <fullName evidence="2">Uncharacterized protein</fullName>
    </submittedName>
</protein>
<organism evidence="2 3">
    <name type="scientific">Lactiplantibacillus fabifermentans DSM 21115</name>
    <dbReference type="NCBI Taxonomy" id="1413187"/>
    <lineage>
        <taxon>Bacteria</taxon>
        <taxon>Bacillati</taxon>
        <taxon>Bacillota</taxon>
        <taxon>Bacilli</taxon>
        <taxon>Lactobacillales</taxon>
        <taxon>Lactobacillaceae</taxon>
        <taxon>Lactiplantibacillus</taxon>
    </lineage>
</organism>
<feature type="transmembrane region" description="Helical" evidence="1">
    <location>
        <begin position="199"/>
        <end position="219"/>
    </location>
</feature>
<proteinExistence type="predicted"/>
<accession>A0A0R2NQV1</accession>
<evidence type="ECO:0000313" key="3">
    <source>
        <dbReference type="Proteomes" id="UP000050920"/>
    </source>
</evidence>
<keyword evidence="1" id="KW-0472">Membrane</keyword>
<feature type="transmembrane region" description="Helical" evidence="1">
    <location>
        <begin position="173"/>
        <end position="193"/>
    </location>
</feature>
<dbReference type="RefSeq" id="WP_024626278.1">
    <property type="nucleotide sequence ID" value="NZ_AYGX02000053.1"/>
</dbReference>
<keyword evidence="3" id="KW-1185">Reference proteome</keyword>
<dbReference type="Pfam" id="PF06912">
    <property type="entry name" value="DUF1275"/>
    <property type="match status" value="1"/>
</dbReference>
<sequence length="228" mass="24793">MPRYRHSHLFQLREIALGLTFIGGFIDAYTFGQRGGVLAAGQTGNIIFLSVNIAQRDYLGVLTKGLTILFFIIGIALVGVLKRTLGAHTHYWRVTTLIAELVICILVGWLPKNISNMIVSPPLALVMAMQTAAFSHIEGHGYNNVFSTGNLKNATIAFTNYSLTHDHSELTTAIIYGTLVLSFAGGAVVSALLQPHFAAQTIWLVAGPLLLVAGYYITLLHQRAIETD</sequence>
<dbReference type="AlphaFoldDB" id="A0A0R2NQV1"/>
<name>A0A0R2NQV1_9LACO</name>
<dbReference type="InterPro" id="IPR010699">
    <property type="entry name" value="DUF1275"/>
</dbReference>
<feature type="transmembrane region" description="Helical" evidence="1">
    <location>
        <begin position="12"/>
        <end position="31"/>
    </location>
</feature>